<keyword evidence="3" id="KW-1185">Reference proteome</keyword>
<protein>
    <recommendedName>
        <fullName evidence="4">Tat pathway signal sequence domain protein</fullName>
    </recommendedName>
</protein>
<name>H3KGG7_9BURK</name>
<feature type="chain" id="PRO_5003588945" description="Tat pathway signal sequence domain protein" evidence="1">
    <location>
        <begin position="32"/>
        <end position="172"/>
    </location>
</feature>
<evidence type="ECO:0008006" key="4">
    <source>
        <dbReference type="Google" id="ProtNLM"/>
    </source>
</evidence>
<dbReference type="PROSITE" id="PS51257">
    <property type="entry name" value="PROKAR_LIPOPROTEIN"/>
    <property type="match status" value="1"/>
</dbReference>
<evidence type="ECO:0000256" key="1">
    <source>
        <dbReference type="SAM" id="SignalP"/>
    </source>
</evidence>
<dbReference type="AlphaFoldDB" id="H3KGG7"/>
<sequence length="172" mass="17960">MHRTTLFRINARRLLALTEAASLALGLAACASGPKIVDESADFAPVDYARTCVLENPEVKSDALKRALEAGLAAAGVSFERLSAGSGPDACPFVVTYSVETRGDVVEGIVFQTFEHGIPRIEATGRAEAGKGLTAQRVAAFTEELIGKLRMLAKQQAQSAGQDAAAQSAAAK</sequence>
<feature type="signal peptide" evidence="1">
    <location>
        <begin position="1"/>
        <end position="31"/>
    </location>
</feature>
<reference evidence="2 3" key="1">
    <citation type="submission" date="2011-11" db="EMBL/GenBank/DDBJ databases">
        <authorList>
            <person name="Weinstock G."/>
            <person name="Sodergren E."/>
            <person name="Clifton S."/>
            <person name="Fulton L."/>
            <person name="Fulton B."/>
            <person name="Courtney L."/>
            <person name="Fronick C."/>
            <person name="Harrison M."/>
            <person name="Strong C."/>
            <person name="Farmer C."/>
            <person name="Delahaunty K."/>
            <person name="Markovic C."/>
            <person name="Hall O."/>
            <person name="Minx P."/>
            <person name="Tomlinson C."/>
            <person name="Mitreva M."/>
            <person name="Hou S."/>
            <person name="Chen J."/>
            <person name="Wollam A."/>
            <person name="Pepin K.H."/>
            <person name="Johnson M."/>
            <person name="Bhonagiri V."/>
            <person name="Zhang X."/>
            <person name="Suruliraj S."/>
            <person name="Warren W."/>
            <person name="Chinwalla A."/>
            <person name="Mardis E.R."/>
            <person name="Wilson R.K."/>
        </authorList>
    </citation>
    <scope>NUCLEOTIDE SEQUENCE [LARGE SCALE GENOMIC DNA]</scope>
    <source>
        <strain evidence="2 3">YIT 11816</strain>
    </source>
</reference>
<dbReference type="OrthoDB" id="9157343at2"/>
<evidence type="ECO:0000313" key="2">
    <source>
        <dbReference type="EMBL" id="EHY30791.1"/>
    </source>
</evidence>
<proteinExistence type="predicted"/>
<keyword evidence="1" id="KW-0732">Signal</keyword>
<dbReference type="Proteomes" id="UP000004956">
    <property type="component" value="Unassembled WGS sequence"/>
</dbReference>
<dbReference type="HOGENOM" id="CLU_1554511_0_0_4"/>
<dbReference type="RefSeq" id="WP_008542986.1">
    <property type="nucleotide sequence ID" value="NZ_JH604998.1"/>
</dbReference>
<comment type="caution">
    <text evidence="2">The sequence shown here is derived from an EMBL/GenBank/DDBJ whole genome shotgun (WGS) entry which is preliminary data.</text>
</comment>
<evidence type="ECO:0000313" key="3">
    <source>
        <dbReference type="Proteomes" id="UP000004956"/>
    </source>
</evidence>
<dbReference type="EMBL" id="AFBQ01000278">
    <property type="protein sequence ID" value="EHY30791.1"/>
    <property type="molecule type" value="Genomic_DNA"/>
</dbReference>
<accession>H3KGG7</accession>
<gene>
    <name evidence="2" type="ORF">HMPREF9440_01847</name>
</gene>
<dbReference type="PATRIC" id="fig|762967.3.peg.1454"/>
<organism evidence="2 3">
    <name type="scientific">Sutterella parvirubra YIT 11816</name>
    <dbReference type="NCBI Taxonomy" id="762967"/>
    <lineage>
        <taxon>Bacteria</taxon>
        <taxon>Pseudomonadati</taxon>
        <taxon>Pseudomonadota</taxon>
        <taxon>Betaproteobacteria</taxon>
        <taxon>Burkholderiales</taxon>
        <taxon>Sutterellaceae</taxon>
        <taxon>Sutterella</taxon>
    </lineage>
</organism>